<dbReference type="FunCoup" id="F2TX88">
    <property type="interactions" value="161"/>
</dbReference>
<sequence length="264" mass="28566">MSSSNKRYEGKVTIVTGGSKGIGQGCVEVFAEAGSNVVFCARNEADGKALEDRVNALGNGRALFVKCDVSKEDELKRLVEITIDTFGRIDCLINNAGWHPPHLPISEFSVDDARKLMDLNFFSAFILCKLCLPHLRKTQGNIINMSSLVGIQGQRCATTYCATKGALTSFSKALAIEEAANKVRVNIVSPGNVWTPLWREALPEDEKGLKEGYALGEKQQVMNRFGTIEESGKLCLFIAADATFTTGVDHILSGGAELGYGVKI</sequence>
<dbReference type="PROSITE" id="PS00061">
    <property type="entry name" value="ADH_SHORT"/>
    <property type="match status" value="1"/>
</dbReference>
<evidence type="ECO:0000256" key="2">
    <source>
        <dbReference type="RuleBase" id="RU000363"/>
    </source>
</evidence>
<dbReference type="EMBL" id="GL832956">
    <property type="protein sequence ID" value="EGD75997.1"/>
    <property type="molecule type" value="Genomic_DNA"/>
</dbReference>
<dbReference type="GeneID" id="16078768"/>
<dbReference type="eggNOG" id="KOG0725">
    <property type="taxonomic scope" value="Eukaryota"/>
</dbReference>
<dbReference type="Gene3D" id="3.40.50.720">
    <property type="entry name" value="NAD(P)-binding Rossmann-like Domain"/>
    <property type="match status" value="1"/>
</dbReference>
<dbReference type="KEGG" id="sre:PTSG_00704"/>
<reference evidence="3" key="1">
    <citation type="submission" date="2009-08" db="EMBL/GenBank/DDBJ databases">
        <title>Annotation of Salpingoeca rosetta.</title>
        <authorList>
            <consortium name="The Broad Institute Genome Sequencing Platform"/>
            <person name="Russ C."/>
            <person name="Cuomo C."/>
            <person name="Burger G."/>
            <person name="Gray M.W."/>
            <person name="Holland P.W.H."/>
            <person name="King N."/>
            <person name="Lang F.B.F."/>
            <person name="Roger A.J."/>
            <person name="Ruiz-Trillo I."/>
            <person name="Young S.K."/>
            <person name="Zeng Q."/>
            <person name="Gargeya S."/>
            <person name="Alvarado L."/>
            <person name="Berlin A."/>
            <person name="Chapman S.B."/>
            <person name="Chen Z."/>
            <person name="Freedman E."/>
            <person name="Gellesch M."/>
            <person name="Goldberg J."/>
            <person name="Griggs A."/>
            <person name="Gujja S."/>
            <person name="Heilman E."/>
            <person name="Heiman D."/>
            <person name="Howarth C."/>
            <person name="Mehta T."/>
            <person name="Neiman D."/>
            <person name="Pearson M."/>
            <person name="Roberts A."/>
            <person name="Saif S."/>
            <person name="Shea T."/>
            <person name="Shenoy N."/>
            <person name="Sisk P."/>
            <person name="Stolte C."/>
            <person name="Sykes S."/>
            <person name="White J."/>
            <person name="Yandava C."/>
            <person name="Haas B."/>
            <person name="Nusbaum C."/>
            <person name="Birren B."/>
        </authorList>
    </citation>
    <scope>NUCLEOTIDE SEQUENCE [LARGE SCALE GENOMIC DNA]</scope>
    <source>
        <strain evidence="3">ATCC 50818</strain>
    </source>
</reference>
<evidence type="ECO:0000256" key="1">
    <source>
        <dbReference type="ARBA" id="ARBA00023002"/>
    </source>
</evidence>
<dbReference type="PRINTS" id="PR00080">
    <property type="entry name" value="SDRFAMILY"/>
</dbReference>
<comment type="similarity">
    <text evidence="2">Belongs to the short-chain dehydrogenases/reductases (SDR) family.</text>
</comment>
<dbReference type="InterPro" id="IPR002347">
    <property type="entry name" value="SDR_fam"/>
</dbReference>
<dbReference type="InParanoid" id="F2TX88"/>
<dbReference type="Pfam" id="PF00106">
    <property type="entry name" value="adh_short"/>
    <property type="match status" value="1"/>
</dbReference>
<gene>
    <name evidence="3" type="ORF">PTSG_00704</name>
</gene>
<dbReference type="PANTHER" id="PTHR43658">
    <property type="entry name" value="SHORT-CHAIN DEHYDROGENASE/REDUCTASE"/>
    <property type="match status" value="1"/>
</dbReference>
<dbReference type="InterPro" id="IPR036291">
    <property type="entry name" value="NAD(P)-bd_dom_sf"/>
</dbReference>
<proteinExistence type="inferred from homology"/>
<dbReference type="GO" id="GO:0006706">
    <property type="term" value="P:steroid catabolic process"/>
    <property type="evidence" value="ECO:0007669"/>
    <property type="project" value="TreeGrafter"/>
</dbReference>
<dbReference type="Proteomes" id="UP000007799">
    <property type="component" value="Unassembled WGS sequence"/>
</dbReference>
<name>F2TX88_SALR5</name>
<keyword evidence="4" id="KW-1185">Reference proteome</keyword>
<evidence type="ECO:0000313" key="4">
    <source>
        <dbReference type="Proteomes" id="UP000007799"/>
    </source>
</evidence>
<dbReference type="RefSeq" id="XP_004998172.1">
    <property type="nucleotide sequence ID" value="XM_004998115.1"/>
</dbReference>
<dbReference type="OrthoDB" id="47007at2759"/>
<dbReference type="SUPFAM" id="SSF51735">
    <property type="entry name" value="NAD(P)-binding Rossmann-fold domains"/>
    <property type="match status" value="1"/>
</dbReference>
<keyword evidence="1" id="KW-0560">Oxidoreductase</keyword>
<dbReference type="PANTHER" id="PTHR43658:SF8">
    <property type="entry name" value="17-BETA-HYDROXYSTEROID DEHYDROGENASE 14-RELATED"/>
    <property type="match status" value="1"/>
</dbReference>
<dbReference type="STRING" id="946362.F2TX88"/>
<dbReference type="OMA" id="GNAWDCA"/>
<organism evidence="4">
    <name type="scientific">Salpingoeca rosetta (strain ATCC 50818 / BSB-021)</name>
    <dbReference type="NCBI Taxonomy" id="946362"/>
    <lineage>
        <taxon>Eukaryota</taxon>
        <taxon>Choanoflagellata</taxon>
        <taxon>Craspedida</taxon>
        <taxon>Salpingoecidae</taxon>
        <taxon>Salpingoeca</taxon>
    </lineage>
</organism>
<dbReference type="FunFam" id="3.40.50.720:FF:000084">
    <property type="entry name" value="Short-chain dehydrogenase reductase"/>
    <property type="match status" value="1"/>
</dbReference>
<evidence type="ECO:0000313" key="3">
    <source>
        <dbReference type="EMBL" id="EGD75997.1"/>
    </source>
</evidence>
<dbReference type="GO" id="GO:0004303">
    <property type="term" value="F:estradiol 17-beta-dehydrogenase [NAD(P)+] activity"/>
    <property type="evidence" value="ECO:0007669"/>
    <property type="project" value="TreeGrafter"/>
</dbReference>
<dbReference type="InterPro" id="IPR020904">
    <property type="entry name" value="Sc_DH/Rdtase_CS"/>
</dbReference>
<protein>
    <submittedName>
        <fullName evidence="3">17-beta-hydroxysteroid dehydrogenase 14</fullName>
    </submittedName>
</protein>
<dbReference type="AlphaFoldDB" id="F2TX88"/>
<dbReference type="PRINTS" id="PR00081">
    <property type="entry name" value="GDHRDH"/>
</dbReference>
<accession>F2TX88</accession>
<dbReference type="GO" id="GO:0005829">
    <property type="term" value="C:cytosol"/>
    <property type="evidence" value="ECO:0007669"/>
    <property type="project" value="TreeGrafter"/>
</dbReference>